<evidence type="ECO:0000313" key="2">
    <source>
        <dbReference type="EMBL" id="KIY63175.1"/>
    </source>
</evidence>
<name>A0A0D7AZ01_9AGAR</name>
<sequence>MNTFAPKSYAEIVKASLEPVYRNSFDKAKQSFLCIPNKRRVSPLIIYETSVPLFSNTAGTSSTPSSPLPELSPTLTDVTVSAPKPPLSTPPSSPDNLVQSLPPSSAFPSLSYAIFAKQSNALTHANIGYHNYAQQRVASRAVAQSRDRVVTYQAALPRVPMNEAWLVLHVISNSMDGIVVLPEKAIATLIGASTFMYQPADMHALASTI</sequence>
<organism evidence="2 3">
    <name type="scientific">Cylindrobasidium torrendii FP15055 ss-10</name>
    <dbReference type="NCBI Taxonomy" id="1314674"/>
    <lineage>
        <taxon>Eukaryota</taxon>
        <taxon>Fungi</taxon>
        <taxon>Dikarya</taxon>
        <taxon>Basidiomycota</taxon>
        <taxon>Agaricomycotina</taxon>
        <taxon>Agaricomycetes</taxon>
        <taxon>Agaricomycetidae</taxon>
        <taxon>Agaricales</taxon>
        <taxon>Marasmiineae</taxon>
        <taxon>Physalacriaceae</taxon>
        <taxon>Cylindrobasidium</taxon>
    </lineage>
</organism>
<feature type="region of interest" description="Disordered" evidence="1">
    <location>
        <begin position="79"/>
        <end position="100"/>
    </location>
</feature>
<evidence type="ECO:0000256" key="1">
    <source>
        <dbReference type="SAM" id="MobiDB-lite"/>
    </source>
</evidence>
<feature type="compositionally biased region" description="Pro residues" evidence="1">
    <location>
        <begin position="83"/>
        <end position="93"/>
    </location>
</feature>
<proteinExistence type="predicted"/>
<accession>A0A0D7AZ01</accession>
<gene>
    <name evidence="2" type="ORF">CYLTODRAFT_446775</name>
</gene>
<reference evidence="2 3" key="1">
    <citation type="journal article" date="2015" name="Fungal Genet. Biol.">
        <title>Evolution of novel wood decay mechanisms in Agaricales revealed by the genome sequences of Fistulina hepatica and Cylindrobasidium torrendii.</title>
        <authorList>
            <person name="Floudas D."/>
            <person name="Held B.W."/>
            <person name="Riley R."/>
            <person name="Nagy L.G."/>
            <person name="Koehler G."/>
            <person name="Ransdell A.S."/>
            <person name="Younus H."/>
            <person name="Chow J."/>
            <person name="Chiniquy J."/>
            <person name="Lipzen A."/>
            <person name="Tritt A."/>
            <person name="Sun H."/>
            <person name="Haridas S."/>
            <person name="LaButti K."/>
            <person name="Ohm R.A."/>
            <person name="Kues U."/>
            <person name="Blanchette R.A."/>
            <person name="Grigoriev I.V."/>
            <person name="Minto R.E."/>
            <person name="Hibbett D.S."/>
        </authorList>
    </citation>
    <scope>NUCLEOTIDE SEQUENCE [LARGE SCALE GENOMIC DNA]</scope>
    <source>
        <strain evidence="2 3">FP15055 ss-10</strain>
    </source>
</reference>
<protein>
    <submittedName>
        <fullName evidence="2">Uncharacterized protein</fullName>
    </submittedName>
</protein>
<evidence type="ECO:0000313" key="3">
    <source>
        <dbReference type="Proteomes" id="UP000054007"/>
    </source>
</evidence>
<dbReference type="Proteomes" id="UP000054007">
    <property type="component" value="Unassembled WGS sequence"/>
</dbReference>
<feature type="non-terminal residue" evidence="2">
    <location>
        <position position="209"/>
    </location>
</feature>
<dbReference type="AlphaFoldDB" id="A0A0D7AZ01"/>
<dbReference type="EMBL" id="KN880715">
    <property type="protein sequence ID" value="KIY63175.1"/>
    <property type="molecule type" value="Genomic_DNA"/>
</dbReference>
<keyword evidence="3" id="KW-1185">Reference proteome</keyword>